<feature type="compositionally biased region" description="Polar residues" evidence="4">
    <location>
        <begin position="110"/>
        <end position="131"/>
    </location>
</feature>
<dbReference type="Proteomes" id="UP000728185">
    <property type="component" value="Unassembled WGS sequence"/>
</dbReference>
<dbReference type="SUPFAM" id="SSF50447">
    <property type="entry name" value="Translation proteins"/>
    <property type="match status" value="1"/>
</dbReference>
<keyword evidence="7" id="KW-1185">Reference proteome</keyword>
<evidence type="ECO:0000259" key="5">
    <source>
        <dbReference type="PROSITE" id="PS51722"/>
    </source>
</evidence>
<dbReference type="EMBL" id="LUCM01009302">
    <property type="protein sequence ID" value="KAA0187186.1"/>
    <property type="molecule type" value="Genomic_DNA"/>
</dbReference>
<dbReference type="InterPro" id="IPR000795">
    <property type="entry name" value="T_Tr_GTP-bd_dom"/>
</dbReference>
<dbReference type="PANTHER" id="PTHR43721">
    <property type="entry name" value="ELONGATION FACTOR TU-RELATED"/>
    <property type="match status" value="1"/>
</dbReference>
<dbReference type="CDD" id="cd03708">
    <property type="entry name" value="GTPBP_III"/>
    <property type="match status" value="1"/>
</dbReference>
<keyword evidence="3" id="KW-0342">GTP-binding</keyword>
<evidence type="ECO:0000256" key="2">
    <source>
        <dbReference type="ARBA" id="ARBA00022741"/>
    </source>
</evidence>
<protein>
    <submittedName>
        <fullName evidence="6">Translation elongation factor ef 1 alpha/tu</fullName>
    </submittedName>
</protein>
<dbReference type="PROSITE" id="PS51722">
    <property type="entry name" value="G_TR_2"/>
    <property type="match status" value="1"/>
</dbReference>
<dbReference type="CDD" id="cd03694">
    <property type="entry name" value="GTPBP_II"/>
    <property type="match status" value="1"/>
</dbReference>
<feature type="non-terminal residue" evidence="6">
    <location>
        <position position="606"/>
    </location>
</feature>
<dbReference type="CDD" id="cd04165">
    <property type="entry name" value="GTPBP1_like"/>
    <property type="match status" value="1"/>
</dbReference>
<gene>
    <name evidence="6" type="ORF">FBUS_05614</name>
</gene>
<proteinExistence type="inferred from homology"/>
<dbReference type="FunFam" id="2.40.30.10:FF:000014">
    <property type="entry name" value="Probable GTP-binding protein 1"/>
    <property type="match status" value="1"/>
</dbReference>
<dbReference type="InterPro" id="IPR027417">
    <property type="entry name" value="P-loop_NTPase"/>
</dbReference>
<feature type="compositionally biased region" description="Basic residues" evidence="4">
    <location>
        <begin position="134"/>
        <end position="143"/>
    </location>
</feature>
<comment type="similarity">
    <text evidence="1">Belongs to the TRAFAC class translation factor GTPase superfamily. Classic translation factor GTPase family. EF-Tu/EF-1A subfamily.</text>
</comment>
<dbReference type="SUPFAM" id="SSF50465">
    <property type="entry name" value="EF-Tu/eEF-1alpha/eIF2-gamma C-terminal domain"/>
    <property type="match status" value="1"/>
</dbReference>
<dbReference type="GO" id="GO:0005525">
    <property type="term" value="F:GTP binding"/>
    <property type="evidence" value="ECO:0007669"/>
    <property type="project" value="UniProtKB-KW"/>
</dbReference>
<dbReference type="GO" id="GO:0003746">
    <property type="term" value="F:translation elongation factor activity"/>
    <property type="evidence" value="ECO:0007669"/>
    <property type="project" value="UniProtKB-KW"/>
</dbReference>
<sequence length="606" mass="65834">FAFVNPDEAQLGQLESLLNKRLDDGQGECFLELGVGEGQTPGLSPTELQQSVVTAERLAQRLHVSLIHLRDRVGSGPVSRTTIPPPIVTPPGLSDQNGSCKSSLLLPSAATPNNSLQPNTATCNLDPTSPTDVKKKKGKRRERLKPTEQVESTAQDQTGTGPINGLTSTATSAPVVREYLLRRETPVDDFVDVRVAVVGNVDAGKSTLLGVLTHGELDNGRGQARLRLLRHKHEAESGRTSSVSNDILGFNAAGQVVNKPVHGHLDWTTICKASSKVVTFIDLAGHERYLKTTIFGMTGHAPDYAMFMVGANAGVIGMAKEHLGLALALGVPVFVVVTKIDMCPPNVLQETMNLLVRILKSPGCRKIPILISSKDDVICSATNFTSERMCPIFSLSNVTGENMDLLKLFLNLLTPRAQPRLDEPAHFQVDDIFSVPGVGNVVSGTCLCGIIRLNDNLLLGPDPMGQFTNVPIKSIHRKRMPVTYVRGGQTASFALKKLRRNQLRKGIVLVAPELQPRACLEFTAEVLILHHPTTISVGYQAMVHAGPVRQTATILSLSLCERLRTGDKDLVRFRFIKYPEYLYPGLRLIFREGKTKAVGKSCGLEL</sequence>
<dbReference type="Gene3D" id="2.40.30.10">
    <property type="entry name" value="Translation factors"/>
    <property type="match status" value="2"/>
</dbReference>
<dbReference type="InterPro" id="IPR009001">
    <property type="entry name" value="Transl_elong_EF1A/Init_IF2_C"/>
</dbReference>
<keyword evidence="6" id="KW-0648">Protein biosynthesis</keyword>
<dbReference type="Gene3D" id="3.40.50.300">
    <property type="entry name" value="P-loop containing nucleotide triphosphate hydrolases"/>
    <property type="match status" value="1"/>
</dbReference>
<dbReference type="InterPro" id="IPR050055">
    <property type="entry name" value="EF-Tu_GTPase"/>
</dbReference>
<feature type="domain" description="Tr-type G" evidence="5">
    <location>
        <begin position="190"/>
        <end position="420"/>
    </location>
</feature>
<dbReference type="OrthoDB" id="248233at2759"/>
<dbReference type="FunFam" id="3.40.50.300:FF:000091">
    <property type="entry name" value="Probable GTP-binding protein 1"/>
    <property type="match status" value="1"/>
</dbReference>
<feature type="compositionally biased region" description="Polar residues" evidence="4">
    <location>
        <begin position="149"/>
        <end position="169"/>
    </location>
</feature>
<feature type="region of interest" description="Disordered" evidence="4">
    <location>
        <begin position="74"/>
        <end position="169"/>
    </location>
</feature>
<accession>A0A8E0RST3</accession>
<dbReference type="GO" id="GO:0003924">
    <property type="term" value="F:GTPase activity"/>
    <property type="evidence" value="ECO:0007669"/>
    <property type="project" value="InterPro"/>
</dbReference>
<comment type="caution">
    <text evidence="6">The sequence shown here is derived from an EMBL/GenBank/DDBJ whole genome shotgun (WGS) entry which is preliminary data.</text>
</comment>
<dbReference type="SUPFAM" id="SSF52540">
    <property type="entry name" value="P-loop containing nucleoside triphosphate hydrolases"/>
    <property type="match status" value="1"/>
</dbReference>
<organism evidence="6 7">
    <name type="scientific">Fasciolopsis buskii</name>
    <dbReference type="NCBI Taxonomy" id="27845"/>
    <lineage>
        <taxon>Eukaryota</taxon>
        <taxon>Metazoa</taxon>
        <taxon>Spiralia</taxon>
        <taxon>Lophotrochozoa</taxon>
        <taxon>Platyhelminthes</taxon>
        <taxon>Trematoda</taxon>
        <taxon>Digenea</taxon>
        <taxon>Plagiorchiida</taxon>
        <taxon>Echinostomata</taxon>
        <taxon>Echinostomatoidea</taxon>
        <taxon>Fasciolidae</taxon>
        <taxon>Fasciolopsis</taxon>
    </lineage>
</organism>
<evidence type="ECO:0000313" key="7">
    <source>
        <dbReference type="Proteomes" id="UP000728185"/>
    </source>
</evidence>
<dbReference type="InterPro" id="IPR009000">
    <property type="entry name" value="Transl_B-barrel_sf"/>
</dbReference>
<evidence type="ECO:0000256" key="4">
    <source>
        <dbReference type="SAM" id="MobiDB-lite"/>
    </source>
</evidence>
<name>A0A8E0RST3_9TREM</name>
<evidence type="ECO:0000256" key="1">
    <source>
        <dbReference type="ARBA" id="ARBA00007249"/>
    </source>
</evidence>
<dbReference type="InterPro" id="IPR035531">
    <property type="entry name" value="GTPBP1-like"/>
</dbReference>
<dbReference type="Pfam" id="PF00009">
    <property type="entry name" value="GTP_EFTU"/>
    <property type="match status" value="1"/>
</dbReference>
<keyword evidence="2" id="KW-0547">Nucleotide-binding</keyword>
<keyword evidence="6" id="KW-0251">Elongation factor</keyword>
<dbReference type="PANTHER" id="PTHR43721:SF9">
    <property type="entry name" value="GTP-BINDING PROTEIN 1"/>
    <property type="match status" value="1"/>
</dbReference>
<evidence type="ECO:0000256" key="3">
    <source>
        <dbReference type="ARBA" id="ARBA00023134"/>
    </source>
</evidence>
<evidence type="ECO:0000313" key="6">
    <source>
        <dbReference type="EMBL" id="KAA0187186.1"/>
    </source>
</evidence>
<dbReference type="AlphaFoldDB" id="A0A8E0RST3"/>
<reference evidence="6" key="1">
    <citation type="submission" date="2019-05" db="EMBL/GenBank/DDBJ databases">
        <title>Annotation for the trematode Fasciolopsis buski.</title>
        <authorList>
            <person name="Choi Y.-J."/>
        </authorList>
    </citation>
    <scope>NUCLEOTIDE SEQUENCE</scope>
    <source>
        <strain evidence="6">HT</strain>
        <tissue evidence="6">Whole worm</tissue>
    </source>
</reference>